<dbReference type="InterPro" id="IPR020472">
    <property type="entry name" value="WD40_PAC1"/>
</dbReference>
<protein>
    <submittedName>
        <fullName evidence="5">WD40 repeat domain-containing protein</fullName>
    </submittedName>
</protein>
<dbReference type="SMART" id="SM00320">
    <property type="entry name" value="WD40"/>
    <property type="match status" value="6"/>
</dbReference>
<dbReference type="AlphaFoldDB" id="A0A6H1TWV5"/>
<dbReference type="EMBL" id="CP051167">
    <property type="protein sequence ID" value="QIZ71051.1"/>
    <property type="molecule type" value="Genomic_DNA"/>
</dbReference>
<dbReference type="InterPro" id="IPR011047">
    <property type="entry name" value="Quinoprotein_ADH-like_sf"/>
</dbReference>
<feature type="repeat" description="WD" evidence="4">
    <location>
        <begin position="182"/>
        <end position="223"/>
    </location>
</feature>
<dbReference type="InterPro" id="IPR019775">
    <property type="entry name" value="WD40_repeat_CS"/>
</dbReference>
<dbReference type="PRINTS" id="PR00320">
    <property type="entry name" value="GPROTEINBRPT"/>
</dbReference>
<evidence type="ECO:0000256" key="3">
    <source>
        <dbReference type="ARBA" id="ARBA00022786"/>
    </source>
</evidence>
<name>A0A6H1TWV5_9CYAN</name>
<proteinExistence type="predicted"/>
<dbReference type="InterPro" id="IPR015943">
    <property type="entry name" value="WD40/YVTN_repeat-like_dom_sf"/>
</dbReference>
<dbReference type="SUPFAM" id="SSF50998">
    <property type="entry name" value="Quinoprotein alcohol dehydrogenase-like"/>
    <property type="match status" value="1"/>
</dbReference>
<evidence type="ECO:0000256" key="2">
    <source>
        <dbReference type="ARBA" id="ARBA00022737"/>
    </source>
</evidence>
<sequence>MNDLAITPDGQRVFASDYASIRSWELGANCFENRACTATGQFEIPALWIYSLAIHPNGELLASGTWKEIKLWNLGSGDLLGSIPAHLDAVTTLAISPDGRLLISGSNDATLEVRNLQELTEAIASDRDTSPIQIVEAHSEGINALAIAADGKTLVSGSSDGGLKVWDLNAYAASPLRLRHTLAGHENDVRSVAIAPDGERLASGSLDKTIAIWNLKTGRLLSTDNPDLGTVLAVAISPDGELLVSGGGDRRIEIWDLKSGKLLQTLTGHSGSVKYLIFSEDSQLLLSGSEDKTIRVWRRQG</sequence>
<keyword evidence="3" id="KW-0833">Ubl conjugation pathway</keyword>
<evidence type="ECO:0000256" key="4">
    <source>
        <dbReference type="PROSITE-ProRule" id="PRU00221"/>
    </source>
</evidence>
<evidence type="ECO:0000256" key="1">
    <source>
        <dbReference type="ARBA" id="ARBA00022574"/>
    </source>
</evidence>
<dbReference type="Gene3D" id="2.130.10.10">
    <property type="entry name" value="YVTN repeat-like/Quinoprotein amine dehydrogenase"/>
    <property type="match status" value="2"/>
</dbReference>
<dbReference type="PROSITE" id="PS00678">
    <property type="entry name" value="WD_REPEATS_1"/>
    <property type="match status" value="3"/>
</dbReference>
<dbReference type="RefSeq" id="WP_168569206.1">
    <property type="nucleotide sequence ID" value="NZ_CP051167.1"/>
</dbReference>
<keyword evidence="2" id="KW-0677">Repeat</keyword>
<dbReference type="PROSITE" id="PS50294">
    <property type="entry name" value="WD_REPEATS_REGION"/>
    <property type="match status" value="5"/>
</dbReference>
<dbReference type="CDD" id="cd00200">
    <property type="entry name" value="WD40"/>
    <property type="match status" value="1"/>
</dbReference>
<evidence type="ECO:0000313" key="6">
    <source>
        <dbReference type="Proteomes" id="UP000500857"/>
    </source>
</evidence>
<feature type="repeat" description="WD" evidence="4">
    <location>
        <begin position="231"/>
        <end position="265"/>
    </location>
</feature>
<accession>A0A6H1TWV5</accession>
<dbReference type="InterPro" id="IPR051983">
    <property type="entry name" value="WSB_SOCS-box_domain"/>
</dbReference>
<feature type="repeat" description="WD" evidence="4">
    <location>
        <begin position="135"/>
        <end position="169"/>
    </location>
</feature>
<keyword evidence="6" id="KW-1185">Reference proteome</keyword>
<dbReference type="PROSITE" id="PS50082">
    <property type="entry name" value="WD_REPEATS_2"/>
    <property type="match status" value="5"/>
</dbReference>
<gene>
    <name evidence="5" type="ORF">HCG48_10995</name>
</gene>
<dbReference type="Pfam" id="PF00400">
    <property type="entry name" value="WD40"/>
    <property type="match status" value="6"/>
</dbReference>
<dbReference type="KEGG" id="oxy:HCG48_10995"/>
<feature type="repeat" description="WD" evidence="4">
    <location>
        <begin position="83"/>
        <end position="124"/>
    </location>
</feature>
<keyword evidence="1 4" id="KW-0853">WD repeat</keyword>
<dbReference type="PANTHER" id="PTHR15622:SF2">
    <property type="entry name" value="U4_U6 SMALL NUCLEAR RIBONUCLEOPROTEIN PRP4"/>
    <property type="match status" value="1"/>
</dbReference>
<feature type="repeat" description="WD" evidence="4">
    <location>
        <begin position="266"/>
        <end position="301"/>
    </location>
</feature>
<evidence type="ECO:0000313" key="5">
    <source>
        <dbReference type="EMBL" id="QIZ71051.1"/>
    </source>
</evidence>
<organism evidence="5 6">
    <name type="scientific">Oxynema aestuarii AP17</name>
    <dbReference type="NCBI Taxonomy" id="2064643"/>
    <lineage>
        <taxon>Bacteria</taxon>
        <taxon>Bacillati</taxon>
        <taxon>Cyanobacteriota</taxon>
        <taxon>Cyanophyceae</taxon>
        <taxon>Oscillatoriophycideae</taxon>
        <taxon>Oscillatoriales</taxon>
        <taxon>Oscillatoriaceae</taxon>
        <taxon>Oxynema</taxon>
        <taxon>Oxynema aestuarii</taxon>
    </lineage>
</organism>
<dbReference type="Proteomes" id="UP000500857">
    <property type="component" value="Chromosome"/>
</dbReference>
<dbReference type="InterPro" id="IPR001680">
    <property type="entry name" value="WD40_rpt"/>
</dbReference>
<dbReference type="GO" id="GO:0000209">
    <property type="term" value="P:protein polyubiquitination"/>
    <property type="evidence" value="ECO:0007669"/>
    <property type="project" value="TreeGrafter"/>
</dbReference>
<dbReference type="PANTHER" id="PTHR15622">
    <property type="entry name" value="WD40 REPEAT PROTEIN"/>
    <property type="match status" value="1"/>
</dbReference>
<reference evidence="5 6" key="1">
    <citation type="submission" date="2020-04" db="EMBL/GenBank/DDBJ databases">
        <authorList>
            <person name="Basu S."/>
            <person name="Maruthanayagam V."/>
            <person name="Chakraborty S."/>
            <person name="Pramanik A."/>
            <person name="Mukherjee J."/>
            <person name="Brink B."/>
        </authorList>
    </citation>
    <scope>NUCLEOTIDE SEQUENCE [LARGE SCALE GENOMIC DNA]</scope>
    <source>
        <strain evidence="5 6">AP17</strain>
    </source>
</reference>